<sequence>MKEQDPKDRIREMSVLNLIMLIGIAIGFGIGILIDNMIGGIAIGMLGAFICRLLYIRKKYKEINPKDKKE</sequence>
<dbReference type="HOGENOM" id="CLU_2879560_0_0_9"/>
<dbReference type="GeneID" id="78412886"/>
<keyword evidence="1" id="KW-0812">Transmembrane</keyword>
<keyword evidence="3" id="KW-1185">Reference proteome</keyword>
<organism evidence="2 3">
    <name type="scientific">Granulicatella adiacens ATCC 49175</name>
    <dbReference type="NCBI Taxonomy" id="638301"/>
    <lineage>
        <taxon>Bacteria</taxon>
        <taxon>Bacillati</taxon>
        <taxon>Bacillota</taxon>
        <taxon>Bacilli</taxon>
        <taxon>Lactobacillales</taxon>
        <taxon>Carnobacteriaceae</taxon>
        <taxon>Granulicatella</taxon>
    </lineage>
</organism>
<accession>C8NFT0</accession>
<keyword evidence="1" id="KW-0472">Membrane</keyword>
<dbReference type="Proteomes" id="UP000005926">
    <property type="component" value="Unassembled WGS sequence"/>
</dbReference>
<dbReference type="STRING" id="638301.HMPREF0444_0775"/>
<gene>
    <name evidence="2" type="ORF">HMPREF0444_0775</name>
</gene>
<dbReference type="RefSeq" id="WP_005606713.1">
    <property type="nucleotide sequence ID" value="NZ_CP102283.1"/>
</dbReference>
<feature type="transmembrane region" description="Helical" evidence="1">
    <location>
        <begin position="38"/>
        <end position="56"/>
    </location>
</feature>
<name>C8NFT0_9LACT</name>
<evidence type="ECO:0000256" key="1">
    <source>
        <dbReference type="SAM" id="Phobius"/>
    </source>
</evidence>
<comment type="caution">
    <text evidence="2">The sequence shown here is derived from an EMBL/GenBank/DDBJ whole genome shotgun (WGS) entry which is preliminary data.</text>
</comment>
<dbReference type="EMBL" id="ACKZ01000016">
    <property type="protein sequence ID" value="EEW37416.1"/>
    <property type="molecule type" value="Genomic_DNA"/>
</dbReference>
<dbReference type="AlphaFoldDB" id="C8NFT0"/>
<feature type="transmembrane region" description="Helical" evidence="1">
    <location>
        <begin position="12"/>
        <end position="32"/>
    </location>
</feature>
<evidence type="ECO:0000313" key="3">
    <source>
        <dbReference type="Proteomes" id="UP000005926"/>
    </source>
</evidence>
<protein>
    <submittedName>
        <fullName evidence="2">Uncharacterized protein</fullName>
    </submittedName>
</protein>
<reference evidence="2 3" key="1">
    <citation type="submission" date="2009-08" db="EMBL/GenBank/DDBJ databases">
        <authorList>
            <person name="Muzny D."/>
            <person name="Qin X."/>
            <person name="Deng J."/>
            <person name="Jiang H."/>
            <person name="Liu Y."/>
            <person name="Qu J."/>
            <person name="Song X.-Z."/>
            <person name="Zhang L."/>
            <person name="Thornton R."/>
            <person name="Coyle M."/>
            <person name="Francisco L."/>
            <person name="Jackson L."/>
            <person name="Javaid M."/>
            <person name="Korchina V."/>
            <person name="Kovar C."/>
            <person name="Mata R."/>
            <person name="Mathew T."/>
            <person name="Ngo R."/>
            <person name="Nguyen L."/>
            <person name="Nguyen N."/>
            <person name="Okwuonu G."/>
            <person name="Ongeri F."/>
            <person name="Pham C."/>
            <person name="Simmons D."/>
            <person name="Wilczek-Boney K."/>
            <person name="Hale W."/>
            <person name="Jakkamsetti A."/>
            <person name="Pham P."/>
            <person name="Ruth R."/>
            <person name="San Lucas F."/>
            <person name="Warren J."/>
            <person name="Zhang J."/>
            <person name="Zhao Z."/>
            <person name="Zhou C."/>
            <person name="Zhu D."/>
            <person name="Lee S."/>
            <person name="Bess C."/>
            <person name="Blankenburg K."/>
            <person name="Forbes L."/>
            <person name="Fu Q."/>
            <person name="Gubbala S."/>
            <person name="Hirani K."/>
            <person name="Jayaseelan J.C."/>
            <person name="Lara F."/>
            <person name="Munidasa M."/>
            <person name="Palculict T."/>
            <person name="Patil S."/>
            <person name="Pu L.-L."/>
            <person name="Saada N."/>
            <person name="Tang L."/>
            <person name="Weissenberger G."/>
            <person name="Zhu Y."/>
            <person name="Hemphill L."/>
            <person name="Shang Y."/>
            <person name="Youmans B."/>
            <person name="Ayvaz T."/>
            <person name="Ross M."/>
            <person name="Santibanez J."/>
            <person name="Aqrawi P."/>
            <person name="Gross S."/>
            <person name="Joshi V."/>
            <person name="Fowler G."/>
            <person name="Nazareth L."/>
            <person name="Reid J."/>
            <person name="Worley K."/>
            <person name="Petrosino J."/>
            <person name="Highlander S."/>
            <person name="Gibbs R."/>
        </authorList>
    </citation>
    <scope>NUCLEOTIDE SEQUENCE [LARGE SCALE GENOMIC DNA]</scope>
    <source>
        <strain evidence="2 3">ATCC 49175</strain>
    </source>
</reference>
<proteinExistence type="predicted"/>
<keyword evidence="1" id="KW-1133">Transmembrane helix</keyword>
<evidence type="ECO:0000313" key="2">
    <source>
        <dbReference type="EMBL" id="EEW37416.1"/>
    </source>
</evidence>